<evidence type="ECO:0000256" key="2">
    <source>
        <dbReference type="ARBA" id="ARBA00004752"/>
    </source>
</evidence>
<dbReference type="EMBL" id="FWXW01000001">
    <property type="protein sequence ID" value="SMC41509.1"/>
    <property type="molecule type" value="Genomic_DNA"/>
</dbReference>
<evidence type="ECO:0000256" key="22">
    <source>
        <dbReference type="SAM" id="Phobius"/>
    </source>
</evidence>
<organism evidence="23 24">
    <name type="scientific">Papillibacter cinnamivorans DSM 12816</name>
    <dbReference type="NCBI Taxonomy" id="1122930"/>
    <lineage>
        <taxon>Bacteria</taxon>
        <taxon>Bacillati</taxon>
        <taxon>Bacillota</taxon>
        <taxon>Clostridia</taxon>
        <taxon>Eubacteriales</taxon>
        <taxon>Oscillospiraceae</taxon>
        <taxon>Papillibacter</taxon>
    </lineage>
</organism>
<evidence type="ECO:0000256" key="15">
    <source>
        <dbReference type="ARBA" id="ARBA00033270"/>
    </source>
</evidence>
<evidence type="ECO:0000256" key="5">
    <source>
        <dbReference type="ARBA" id="ARBA00022676"/>
    </source>
</evidence>
<comment type="subcellular location">
    <subcellularLocation>
        <location evidence="1">Cell membrane</location>
        <topology evidence="1">Multi-pass membrane protein</topology>
    </subcellularLocation>
</comment>
<comment type="pathway">
    <text evidence="2">Cell wall biogenesis; peptidoglycan biosynthesis.</text>
</comment>
<evidence type="ECO:0000256" key="16">
    <source>
        <dbReference type="ARBA" id="ARBA00038053"/>
    </source>
</evidence>
<evidence type="ECO:0000313" key="24">
    <source>
        <dbReference type="Proteomes" id="UP000192790"/>
    </source>
</evidence>
<keyword evidence="11 22" id="KW-0472">Membrane</keyword>
<comment type="function">
    <text evidence="21">Peptidoglycan polymerase that is essential for cell division.</text>
</comment>
<evidence type="ECO:0000256" key="20">
    <source>
        <dbReference type="ARBA" id="ARBA00049902"/>
    </source>
</evidence>
<evidence type="ECO:0000256" key="19">
    <source>
        <dbReference type="ARBA" id="ARBA00044770"/>
    </source>
</evidence>
<feature type="transmembrane region" description="Helical" evidence="22">
    <location>
        <begin position="55"/>
        <end position="76"/>
    </location>
</feature>
<dbReference type="GO" id="GO:0051301">
    <property type="term" value="P:cell division"/>
    <property type="evidence" value="ECO:0007669"/>
    <property type="project" value="UniProtKB-KW"/>
</dbReference>
<feature type="transmembrane region" description="Helical" evidence="22">
    <location>
        <begin position="197"/>
        <end position="221"/>
    </location>
</feature>
<keyword evidence="3" id="KW-1003">Cell membrane</keyword>
<dbReference type="Pfam" id="PF01098">
    <property type="entry name" value="FTSW_RODA_SPOVE"/>
    <property type="match status" value="1"/>
</dbReference>
<evidence type="ECO:0000256" key="12">
    <source>
        <dbReference type="ARBA" id="ARBA00023306"/>
    </source>
</evidence>
<evidence type="ECO:0000256" key="13">
    <source>
        <dbReference type="ARBA" id="ARBA00023316"/>
    </source>
</evidence>
<dbReference type="GO" id="GO:0009252">
    <property type="term" value="P:peptidoglycan biosynthetic process"/>
    <property type="evidence" value="ECO:0007669"/>
    <property type="project" value="UniProtKB-KW"/>
</dbReference>
<dbReference type="STRING" id="1122930.SAMN02745168_0803"/>
<evidence type="ECO:0000256" key="9">
    <source>
        <dbReference type="ARBA" id="ARBA00022984"/>
    </source>
</evidence>
<evidence type="ECO:0000256" key="4">
    <source>
        <dbReference type="ARBA" id="ARBA00022618"/>
    </source>
</evidence>
<evidence type="ECO:0000256" key="1">
    <source>
        <dbReference type="ARBA" id="ARBA00004651"/>
    </source>
</evidence>
<dbReference type="GO" id="GO:0015648">
    <property type="term" value="F:lipid-linked peptidoglycan transporter activity"/>
    <property type="evidence" value="ECO:0007669"/>
    <property type="project" value="TreeGrafter"/>
</dbReference>
<evidence type="ECO:0000256" key="7">
    <source>
        <dbReference type="ARBA" id="ARBA00022692"/>
    </source>
</evidence>
<keyword evidence="12" id="KW-0131">Cell cycle</keyword>
<evidence type="ECO:0000313" key="23">
    <source>
        <dbReference type="EMBL" id="SMC41509.1"/>
    </source>
</evidence>
<evidence type="ECO:0000256" key="18">
    <source>
        <dbReference type="ARBA" id="ARBA00041418"/>
    </source>
</evidence>
<evidence type="ECO:0000256" key="11">
    <source>
        <dbReference type="ARBA" id="ARBA00023136"/>
    </source>
</evidence>
<evidence type="ECO:0000256" key="17">
    <source>
        <dbReference type="ARBA" id="ARBA00041185"/>
    </source>
</evidence>
<feature type="transmembrane region" description="Helical" evidence="22">
    <location>
        <begin position="285"/>
        <end position="306"/>
    </location>
</feature>
<comment type="similarity">
    <text evidence="16">Belongs to the SEDS family. FtsW subfamily.</text>
</comment>
<dbReference type="GO" id="GO:0071555">
    <property type="term" value="P:cell wall organization"/>
    <property type="evidence" value="ECO:0007669"/>
    <property type="project" value="UniProtKB-KW"/>
</dbReference>
<accession>A0A1W1YZ88</accession>
<feature type="transmembrane region" description="Helical" evidence="22">
    <location>
        <begin position="158"/>
        <end position="191"/>
    </location>
</feature>
<keyword evidence="7 22" id="KW-0812">Transmembrane</keyword>
<dbReference type="RefSeq" id="WP_242942752.1">
    <property type="nucleotide sequence ID" value="NZ_FWXW01000001.1"/>
</dbReference>
<dbReference type="PANTHER" id="PTHR30474:SF2">
    <property type="entry name" value="PEPTIDOGLYCAN GLYCOSYLTRANSFERASE FTSW-RELATED"/>
    <property type="match status" value="1"/>
</dbReference>
<comment type="catalytic activity">
    <reaction evidence="20">
        <text>[GlcNAc-(1-&gt;4)-Mur2Ac(oyl-L-Ala-gamma-D-Glu-L-Lys-D-Ala-D-Ala)](n)-di-trans,octa-cis-undecaprenyl diphosphate + beta-D-GlcNAc-(1-&gt;4)-Mur2Ac(oyl-L-Ala-gamma-D-Glu-L-Lys-D-Ala-D-Ala)-di-trans,octa-cis-undecaprenyl diphosphate = [GlcNAc-(1-&gt;4)-Mur2Ac(oyl-L-Ala-gamma-D-Glu-L-Lys-D-Ala-D-Ala)](n+1)-di-trans,octa-cis-undecaprenyl diphosphate + di-trans,octa-cis-undecaprenyl diphosphate + H(+)</text>
        <dbReference type="Rhea" id="RHEA:23708"/>
        <dbReference type="Rhea" id="RHEA-COMP:9602"/>
        <dbReference type="Rhea" id="RHEA-COMP:9603"/>
        <dbReference type="ChEBI" id="CHEBI:15378"/>
        <dbReference type="ChEBI" id="CHEBI:58405"/>
        <dbReference type="ChEBI" id="CHEBI:60033"/>
        <dbReference type="ChEBI" id="CHEBI:78435"/>
        <dbReference type="EC" id="2.4.99.28"/>
    </reaction>
</comment>
<proteinExistence type="inferred from homology"/>
<protein>
    <recommendedName>
        <fullName evidence="17">Probable peptidoglycan glycosyltransferase FtsW</fullName>
        <ecNumber evidence="19">2.4.99.28</ecNumber>
    </recommendedName>
    <alternativeName>
        <fullName evidence="18">Cell division protein FtsW</fullName>
    </alternativeName>
    <alternativeName>
        <fullName evidence="15">Cell wall polymerase</fullName>
    </alternativeName>
    <alternativeName>
        <fullName evidence="14">Peptidoglycan polymerase</fullName>
    </alternativeName>
</protein>
<reference evidence="23 24" key="1">
    <citation type="submission" date="2017-04" db="EMBL/GenBank/DDBJ databases">
        <authorList>
            <person name="Afonso C.L."/>
            <person name="Miller P.J."/>
            <person name="Scott M.A."/>
            <person name="Spackman E."/>
            <person name="Goraichik I."/>
            <person name="Dimitrov K.M."/>
            <person name="Suarez D.L."/>
            <person name="Swayne D.E."/>
        </authorList>
    </citation>
    <scope>NUCLEOTIDE SEQUENCE [LARGE SCALE GENOMIC DNA]</scope>
    <source>
        <strain evidence="23 24">DSM 12816</strain>
    </source>
</reference>
<keyword evidence="13" id="KW-0961">Cell wall biogenesis/degradation</keyword>
<evidence type="ECO:0000256" key="3">
    <source>
        <dbReference type="ARBA" id="ARBA00022475"/>
    </source>
</evidence>
<feature type="transmembrane region" description="Helical" evidence="22">
    <location>
        <begin position="24"/>
        <end position="49"/>
    </location>
</feature>
<dbReference type="NCBIfam" id="TIGR02614">
    <property type="entry name" value="ftsW"/>
    <property type="match status" value="1"/>
</dbReference>
<dbReference type="AlphaFoldDB" id="A0A1W1YZ88"/>
<feature type="transmembrane region" description="Helical" evidence="22">
    <location>
        <begin position="88"/>
        <end position="109"/>
    </location>
</feature>
<dbReference type="PANTHER" id="PTHR30474">
    <property type="entry name" value="CELL CYCLE PROTEIN"/>
    <property type="match status" value="1"/>
</dbReference>
<keyword evidence="6" id="KW-0808">Transferase</keyword>
<evidence type="ECO:0000256" key="10">
    <source>
        <dbReference type="ARBA" id="ARBA00022989"/>
    </source>
</evidence>
<dbReference type="GO" id="GO:0008955">
    <property type="term" value="F:peptidoglycan glycosyltransferase activity"/>
    <property type="evidence" value="ECO:0007669"/>
    <property type="project" value="UniProtKB-EC"/>
</dbReference>
<keyword evidence="24" id="KW-1185">Reference proteome</keyword>
<keyword evidence="8" id="KW-0133">Cell shape</keyword>
<feature type="transmembrane region" description="Helical" evidence="22">
    <location>
        <begin position="351"/>
        <end position="372"/>
    </location>
</feature>
<keyword evidence="10 22" id="KW-1133">Transmembrane helix</keyword>
<dbReference type="EC" id="2.4.99.28" evidence="19"/>
<dbReference type="Proteomes" id="UP000192790">
    <property type="component" value="Unassembled WGS sequence"/>
</dbReference>
<dbReference type="InterPro" id="IPR001182">
    <property type="entry name" value="FtsW/RodA"/>
</dbReference>
<feature type="transmembrane region" description="Helical" evidence="22">
    <location>
        <begin position="318"/>
        <end position="339"/>
    </location>
</feature>
<keyword evidence="4 23" id="KW-0132">Cell division</keyword>
<dbReference type="InterPro" id="IPR013437">
    <property type="entry name" value="FtsW"/>
</dbReference>
<dbReference type="GO" id="GO:0008360">
    <property type="term" value="P:regulation of cell shape"/>
    <property type="evidence" value="ECO:0007669"/>
    <property type="project" value="UniProtKB-KW"/>
</dbReference>
<evidence type="ECO:0000256" key="6">
    <source>
        <dbReference type="ARBA" id="ARBA00022679"/>
    </source>
</evidence>
<sequence>MTKVHRAELREEQLARFGPMDLPFLMLVLLLSGIGLVMVLSASFASSYYESGNAIFYFTKQAVFAGAGIAIMFVVSRMDYQGFRGLSLPVLLLSGILMIAVLIPGIGVLRNDARRWIDIKVTTFQPSELAKLAVILYFSASISKAKDKMRTFRYGVLPYGMVLMVIAVLLMMEPHLSGTILILGVGAALLFVGGVRLYWFIGGGALVAAAGYYIVGIMGYGSSRIELWKDPFSDMMDKGYQMVQSLYAIGSGGLLGVGLGKSRQKFLYLPEEHNDFIFAITCEELGFIGASIILILFALLIIRGYWLAIHSRDRFGSLLIVGITTLMAMQVFLNVAVVSNLVPATGISLPFFSYGGTALMIQLTEMGIVLSVSRQIPAPRAG</sequence>
<name>A0A1W1YZ88_9FIRM</name>
<evidence type="ECO:0000256" key="8">
    <source>
        <dbReference type="ARBA" id="ARBA00022960"/>
    </source>
</evidence>
<keyword evidence="9" id="KW-0573">Peptidoglycan synthesis</keyword>
<gene>
    <name evidence="23" type="ORF">SAMN02745168_0803</name>
</gene>
<evidence type="ECO:0000256" key="14">
    <source>
        <dbReference type="ARBA" id="ARBA00032370"/>
    </source>
</evidence>
<keyword evidence="5" id="KW-0328">Glycosyltransferase</keyword>
<dbReference type="GO" id="GO:0032153">
    <property type="term" value="C:cell division site"/>
    <property type="evidence" value="ECO:0007669"/>
    <property type="project" value="TreeGrafter"/>
</dbReference>
<dbReference type="GO" id="GO:0005886">
    <property type="term" value="C:plasma membrane"/>
    <property type="evidence" value="ECO:0007669"/>
    <property type="project" value="UniProtKB-SubCell"/>
</dbReference>
<evidence type="ECO:0000256" key="21">
    <source>
        <dbReference type="ARBA" id="ARBA00049966"/>
    </source>
</evidence>